<protein>
    <recommendedName>
        <fullName evidence="3">Flagellar FliJ protein</fullName>
    </recommendedName>
</protein>
<proteinExistence type="predicted"/>
<gene>
    <name evidence="1" type="ORF">DW352_15035</name>
</gene>
<dbReference type="OrthoDB" id="8265106at2"/>
<sequence>MKTRDRKIRRIVAVQEQLHRMAEWQLMESQAKERELHDRQLRLIGSFSGEGGLAELVAQVASRSLRVASVEHSVRAEETERHAAVALDEMRKLKHALKMAEVARKRAAHAQEKRVLEDVMGRMALRSAGTAPVEAILPVSE</sequence>
<evidence type="ECO:0000313" key="1">
    <source>
        <dbReference type="EMBL" id="AXK81721.1"/>
    </source>
</evidence>
<accession>A0A345ZXS4</accession>
<dbReference type="AlphaFoldDB" id="A0A345ZXS4"/>
<organism evidence="1 2">
    <name type="scientific">Pseudolabrys taiwanensis</name>
    <dbReference type="NCBI Taxonomy" id="331696"/>
    <lineage>
        <taxon>Bacteria</taxon>
        <taxon>Pseudomonadati</taxon>
        <taxon>Pseudomonadota</taxon>
        <taxon>Alphaproteobacteria</taxon>
        <taxon>Hyphomicrobiales</taxon>
        <taxon>Xanthobacteraceae</taxon>
        <taxon>Pseudolabrys</taxon>
    </lineage>
</organism>
<dbReference type="KEGG" id="ptaw:DW352_15035"/>
<keyword evidence="2" id="KW-1185">Reference proteome</keyword>
<name>A0A345ZXS4_9HYPH</name>
<dbReference type="EMBL" id="CP031417">
    <property type="protein sequence ID" value="AXK81721.1"/>
    <property type="molecule type" value="Genomic_DNA"/>
</dbReference>
<dbReference type="RefSeq" id="WP_115692100.1">
    <property type="nucleotide sequence ID" value="NZ_CP031417.1"/>
</dbReference>
<dbReference type="Proteomes" id="UP000254889">
    <property type="component" value="Chromosome"/>
</dbReference>
<reference evidence="1 2" key="1">
    <citation type="submission" date="2018-07" db="EMBL/GenBank/DDBJ databases">
        <authorList>
            <person name="Quirk P.G."/>
            <person name="Krulwich T.A."/>
        </authorList>
    </citation>
    <scope>NUCLEOTIDE SEQUENCE [LARGE SCALE GENOMIC DNA]</scope>
    <source>
        <strain evidence="1 2">CC-BB4</strain>
    </source>
</reference>
<evidence type="ECO:0008006" key="3">
    <source>
        <dbReference type="Google" id="ProtNLM"/>
    </source>
</evidence>
<evidence type="ECO:0000313" key="2">
    <source>
        <dbReference type="Proteomes" id="UP000254889"/>
    </source>
</evidence>